<sequence>MDSFINKLSGEATTVTHHRQPPPWRRITDAEETEIMIASLKNVIGCTTSATSALHQQNYPHDNVMPRPTLNQQENY</sequence>
<reference evidence="2" key="1">
    <citation type="submission" date="2023-03" db="EMBL/GenBank/DDBJ databases">
        <title>Chromosome-scale reference genome and RAD-based genetic map of yellow starthistle (Centaurea solstitialis) reveal putative structural variation and QTLs associated with invader traits.</title>
        <authorList>
            <person name="Reatini B."/>
            <person name="Cang F.A."/>
            <person name="Jiang Q."/>
            <person name="Mckibben M.T.W."/>
            <person name="Barker M.S."/>
            <person name="Rieseberg L.H."/>
            <person name="Dlugosch K.M."/>
        </authorList>
    </citation>
    <scope>NUCLEOTIDE SEQUENCE</scope>
    <source>
        <strain evidence="2">CAN-66</strain>
        <tissue evidence="2">Leaf</tissue>
    </source>
</reference>
<feature type="region of interest" description="Disordered" evidence="1">
    <location>
        <begin position="1"/>
        <end position="23"/>
    </location>
</feature>
<evidence type="ECO:0000313" key="2">
    <source>
        <dbReference type="EMBL" id="KAJ9537884.1"/>
    </source>
</evidence>
<evidence type="ECO:0000313" key="3">
    <source>
        <dbReference type="Proteomes" id="UP001172457"/>
    </source>
</evidence>
<organism evidence="2 3">
    <name type="scientific">Centaurea solstitialis</name>
    <name type="common">yellow star-thistle</name>
    <dbReference type="NCBI Taxonomy" id="347529"/>
    <lineage>
        <taxon>Eukaryota</taxon>
        <taxon>Viridiplantae</taxon>
        <taxon>Streptophyta</taxon>
        <taxon>Embryophyta</taxon>
        <taxon>Tracheophyta</taxon>
        <taxon>Spermatophyta</taxon>
        <taxon>Magnoliopsida</taxon>
        <taxon>eudicotyledons</taxon>
        <taxon>Gunneridae</taxon>
        <taxon>Pentapetalae</taxon>
        <taxon>asterids</taxon>
        <taxon>campanulids</taxon>
        <taxon>Asterales</taxon>
        <taxon>Asteraceae</taxon>
        <taxon>Carduoideae</taxon>
        <taxon>Cardueae</taxon>
        <taxon>Centaureinae</taxon>
        <taxon>Centaurea</taxon>
    </lineage>
</organism>
<dbReference type="EMBL" id="JARYMX010000008">
    <property type="protein sequence ID" value="KAJ9537884.1"/>
    <property type="molecule type" value="Genomic_DNA"/>
</dbReference>
<proteinExistence type="predicted"/>
<dbReference type="AlphaFoldDB" id="A0AA38S7C1"/>
<accession>A0AA38S7C1</accession>
<protein>
    <submittedName>
        <fullName evidence="2">Uncharacterized protein</fullName>
    </submittedName>
</protein>
<comment type="caution">
    <text evidence="2">The sequence shown here is derived from an EMBL/GenBank/DDBJ whole genome shotgun (WGS) entry which is preliminary data.</text>
</comment>
<name>A0AA38S7C1_9ASTR</name>
<gene>
    <name evidence="2" type="ORF">OSB04_030617</name>
</gene>
<evidence type="ECO:0000256" key="1">
    <source>
        <dbReference type="SAM" id="MobiDB-lite"/>
    </source>
</evidence>
<keyword evidence="3" id="KW-1185">Reference proteome</keyword>
<feature type="region of interest" description="Disordered" evidence="1">
    <location>
        <begin position="53"/>
        <end position="76"/>
    </location>
</feature>
<dbReference type="Proteomes" id="UP001172457">
    <property type="component" value="Chromosome 8"/>
</dbReference>